<dbReference type="Proteomes" id="UP000195402">
    <property type="component" value="Unassembled WGS sequence"/>
</dbReference>
<reference evidence="2 3" key="1">
    <citation type="journal article" date="2017" name="Mol. Plant">
        <title>The Genome of Medicinal Plant Macleaya cordata Provides New Insights into Benzylisoquinoline Alkaloids Metabolism.</title>
        <authorList>
            <person name="Liu X."/>
            <person name="Liu Y."/>
            <person name="Huang P."/>
            <person name="Ma Y."/>
            <person name="Qing Z."/>
            <person name="Tang Q."/>
            <person name="Cao H."/>
            <person name="Cheng P."/>
            <person name="Zheng Y."/>
            <person name="Yuan Z."/>
            <person name="Zhou Y."/>
            <person name="Liu J."/>
            <person name="Tang Z."/>
            <person name="Zhuo Y."/>
            <person name="Zhang Y."/>
            <person name="Yu L."/>
            <person name="Huang J."/>
            <person name="Yang P."/>
            <person name="Peng Q."/>
            <person name="Zhang J."/>
            <person name="Jiang W."/>
            <person name="Zhang Z."/>
            <person name="Lin K."/>
            <person name="Ro D.K."/>
            <person name="Chen X."/>
            <person name="Xiong X."/>
            <person name="Shang Y."/>
            <person name="Huang S."/>
            <person name="Zeng J."/>
        </authorList>
    </citation>
    <scope>NUCLEOTIDE SEQUENCE [LARGE SCALE GENOMIC DNA]</scope>
    <source>
        <strain evidence="3">cv. BLH2017</strain>
        <tissue evidence="2">Root</tissue>
    </source>
</reference>
<dbReference type="OMA" id="RTTSFHY"/>
<dbReference type="AlphaFoldDB" id="A0A200R4X9"/>
<keyword evidence="1" id="KW-0472">Membrane</keyword>
<evidence type="ECO:0000313" key="2">
    <source>
        <dbReference type="EMBL" id="OVA17748.1"/>
    </source>
</evidence>
<feature type="transmembrane region" description="Helical" evidence="1">
    <location>
        <begin position="158"/>
        <end position="183"/>
    </location>
</feature>
<dbReference type="InParanoid" id="A0A200R4X9"/>
<keyword evidence="3" id="KW-1185">Reference proteome</keyword>
<dbReference type="FunCoup" id="A0A200R4X9">
    <property type="interactions" value="1714"/>
</dbReference>
<organism evidence="2 3">
    <name type="scientific">Macleaya cordata</name>
    <name type="common">Five-seeded plume-poppy</name>
    <name type="synonym">Bocconia cordata</name>
    <dbReference type="NCBI Taxonomy" id="56857"/>
    <lineage>
        <taxon>Eukaryota</taxon>
        <taxon>Viridiplantae</taxon>
        <taxon>Streptophyta</taxon>
        <taxon>Embryophyta</taxon>
        <taxon>Tracheophyta</taxon>
        <taxon>Spermatophyta</taxon>
        <taxon>Magnoliopsida</taxon>
        <taxon>Ranunculales</taxon>
        <taxon>Papaveraceae</taxon>
        <taxon>Papaveroideae</taxon>
        <taxon>Macleaya</taxon>
    </lineage>
</organism>
<sequence>MEAKTSRSIGTTQIYITALDSITNVNSIFAFAVFIGLAWNPADPNNSLIDDPKCHPGPKVAEDFISFQVFSFGSFVFSSIVALALKQALRIAKNNNVYDSTAAHSSTMALVNKTVLRVTIMASAIGSLFGFIFLMLALVNLVQIKLGTLSCPSNKYSLGAVVPLVIFVPAALLIYVLIIGYAFTR</sequence>
<feature type="transmembrane region" description="Helical" evidence="1">
    <location>
        <begin position="65"/>
        <end position="85"/>
    </location>
</feature>
<dbReference type="PANTHER" id="PTHR33430:SF7">
    <property type="entry name" value="OS07G0240400 PROTEIN"/>
    <property type="match status" value="1"/>
</dbReference>
<dbReference type="PANTHER" id="PTHR33430">
    <property type="entry name" value="MATERNAL EFFECT EMBRYO ARREST PROTEIN"/>
    <property type="match status" value="1"/>
</dbReference>
<evidence type="ECO:0000313" key="3">
    <source>
        <dbReference type="Proteomes" id="UP000195402"/>
    </source>
</evidence>
<name>A0A200R4X9_MACCD</name>
<dbReference type="OrthoDB" id="666653at2759"/>
<feature type="transmembrane region" description="Helical" evidence="1">
    <location>
        <begin position="21"/>
        <end position="39"/>
    </location>
</feature>
<comment type="caution">
    <text evidence="2">The sequence shown here is derived from an EMBL/GenBank/DDBJ whole genome shotgun (WGS) entry which is preliminary data.</text>
</comment>
<dbReference type="EMBL" id="MVGT01000437">
    <property type="protein sequence ID" value="OVA17748.1"/>
    <property type="molecule type" value="Genomic_DNA"/>
</dbReference>
<accession>A0A200R4X9</accession>
<feature type="transmembrane region" description="Helical" evidence="1">
    <location>
        <begin position="115"/>
        <end position="138"/>
    </location>
</feature>
<keyword evidence="1" id="KW-0812">Transmembrane</keyword>
<proteinExistence type="predicted"/>
<evidence type="ECO:0000256" key="1">
    <source>
        <dbReference type="SAM" id="Phobius"/>
    </source>
</evidence>
<gene>
    <name evidence="2" type="ORF">BVC80_1835g126</name>
</gene>
<keyword evidence="1" id="KW-1133">Transmembrane helix</keyword>
<dbReference type="STRING" id="56857.A0A200R4X9"/>
<evidence type="ECO:0008006" key="4">
    <source>
        <dbReference type="Google" id="ProtNLM"/>
    </source>
</evidence>
<protein>
    <recommendedName>
        <fullName evidence="4">Maternal effect embryo arrest 60</fullName>
    </recommendedName>
</protein>